<dbReference type="InterPro" id="IPR005143">
    <property type="entry name" value="TF_LuxR_autoind-bd_dom"/>
</dbReference>
<organism evidence="5 6">
    <name type="scientific">Jannaschia ovalis</name>
    <dbReference type="NCBI Taxonomy" id="3038773"/>
    <lineage>
        <taxon>Bacteria</taxon>
        <taxon>Pseudomonadati</taxon>
        <taxon>Pseudomonadota</taxon>
        <taxon>Alphaproteobacteria</taxon>
        <taxon>Rhodobacterales</taxon>
        <taxon>Roseobacteraceae</taxon>
        <taxon>Jannaschia</taxon>
    </lineage>
</organism>
<dbReference type="EMBL" id="CP122537">
    <property type="protein sequence ID" value="WGH78241.1"/>
    <property type="molecule type" value="Genomic_DNA"/>
</dbReference>
<evidence type="ECO:0000259" key="4">
    <source>
        <dbReference type="PROSITE" id="PS50043"/>
    </source>
</evidence>
<keyword evidence="3" id="KW-0804">Transcription</keyword>
<dbReference type="InterPro" id="IPR036388">
    <property type="entry name" value="WH-like_DNA-bd_sf"/>
</dbReference>
<dbReference type="PANTHER" id="PTHR44688">
    <property type="entry name" value="DNA-BINDING TRANSCRIPTIONAL ACTIVATOR DEVR_DOSR"/>
    <property type="match status" value="1"/>
</dbReference>
<dbReference type="InterPro" id="IPR016032">
    <property type="entry name" value="Sig_transdc_resp-reg_C-effctor"/>
</dbReference>
<keyword evidence="2" id="KW-0238">DNA-binding</keyword>
<name>A0ABY8LAS6_9RHOB</name>
<sequence length="246" mass="26946">MLLAKAREIETLDTIEAVWRATVAALGAEGVTTVLYLSSDAARTDVRMLTTTPAIHDGHAPATDPFLEHCCASYEITRTGAAFLQEHDYLPEAARAFIRAARDHGFSSGLGIPMRLVGSPRFGGFNLGTPLDRACFEAAILPRREEFRLLCLIAHRRLEELGFPAPEPAATPGFRDLLVAPEMARLDGLSPREREVIWLQAQGLPRKEVARLCGISPHTVAEYASNAYRKLGVRNRTEAARIVFGA</sequence>
<evidence type="ECO:0000256" key="1">
    <source>
        <dbReference type="ARBA" id="ARBA00023015"/>
    </source>
</evidence>
<dbReference type="RefSeq" id="WP_279964981.1">
    <property type="nucleotide sequence ID" value="NZ_CP122537.1"/>
</dbReference>
<dbReference type="Pfam" id="PF00196">
    <property type="entry name" value="GerE"/>
    <property type="match status" value="1"/>
</dbReference>
<evidence type="ECO:0000256" key="3">
    <source>
        <dbReference type="ARBA" id="ARBA00023163"/>
    </source>
</evidence>
<accession>A0ABY8LAS6</accession>
<dbReference type="Pfam" id="PF03472">
    <property type="entry name" value="Autoind_bind"/>
    <property type="match status" value="1"/>
</dbReference>
<reference evidence="5 6" key="1">
    <citation type="submission" date="2023-04" db="EMBL/GenBank/DDBJ databases">
        <title>Jannaschia ovalis sp. nov., a marine bacterium isolated from sea tidal flat.</title>
        <authorList>
            <person name="Kwon D.Y."/>
            <person name="Kim J.-J."/>
        </authorList>
    </citation>
    <scope>NUCLEOTIDE SEQUENCE [LARGE SCALE GENOMIC DNA]</scope>
    <source>
        <strain evidence="5 6">GRR-S6-38</strain>
    </source>
</reference>
<dbReference type="PROSITE" id="PS50043">
    <property type="entry name" value="HTH_LUXR_2"/>
    <property type="match status" value="1"/>
</dbReference>
<dbReference type="SUPFAM" id="SSF46894">
    <property type="entry name" value="C-terminal effector domain of the bipartite response regulators"/>
    <property type="match status" value="1"/>
</dbReference>
<dbReference type="SUPFAM" id="SSF75516">
    <property type="entry name" value="Pheromone-binding domain of LuxR-like quorum-sensing transcription factors"/>
    <property type="match status" value="1"/>
</dbReference>
<dbReference type="Gene3D" id="1.10.10.10">
    <property type="entry name" value="Winged helix-like DNA-binding domain superfamily/Winged helix DNA-binding domain"/>
    <property type="match status" value="1"/>
</dbReference>
<dbReference type="PRINTS" id="PR00038">
    <property type="entry name" value="HTHLUXR"/>
</dbReference>
<dbReference type="InterPro" id="IPR036693">
    <property type="entry name" value="TF_LuxR_autoind-bd_dom_sf"/>
</dbReference>
<evidence type="ECO:0000256" key="2">
    <source>
        <dbReference type="ARBA" id="ARBA00023125"/>
    </source>
</evidence>
<dbReference type="Proteomes" id="UP001243420">
    <property type="component" value="Chromosome"/>
</dbReference>
<dbReference type="SMART" id="SM00421">
    <property type="entry name" value="HTH_LUXR"/>
    <property type="match status" value="1"/>
</dbReference>
<dbReference type="InterPro" id="IPR000792">
    <property type="entry name" value="Tscrpt_reg_LuxR_C"/>
</dbReference>
<dbReference type="CDD" id="cd06170">
    <property type="entry name" value="LuxR_C_like"/>
    <property type="match status" value="1"/>
</dbReference>
<proteinExistence type="predicted"/>
<gene>
    <name evidence="5" type="ORF">P8627_14580</name>
</gene>
<feature type="domain" description="HTH luxR-type" evidence="4">
    <location>
        <begin position="182"/>
        <end position="246"/>
    </location>
</feature>
<dbReference type="Gene3D" id="3.30.450.80">
    <property type="entry name" value="Transcription factor LuxR-like, autoinducer-binding domain"/>
    <property type="match status" value="1"/>
</dbReference>
<dbReference type="PANTHER" id="PTHR44688:SF16">
    <property type="entry name" value="DNA-BINDING TRANSCRIPTIONAL ACTIVATOR DEVR_DOSR"/>
    <property type="match status" value="1"/>
</dbReference>
<evidence type="ECO:0000313" key="5">
    <source>
        <dbReference type="EMBL" id="WGH78241.1"/>
    </source>
</evidence>
<protein>
    <submittedName>
        <fullName evidence="5">LuxR C-terminal-related transcriptional regulator</fullName>
    </submittedName>
</protein>
<keyword evidence="1" id="KW-0805">Transcription regulation</keyword>
<evidence type="ECO:0000313" key="6">
    <source>
        <dbReference type="Proteomes" id="UP001243420"/>
    </source>
</evidence>
<keyword evidence="6" id="KW-1185">Reference proteome</keyword>